<evidence type="ECO:0000256" key="6">
    <source>
        <dbReference type="SAM" id="MobiDB-lite"/>
    </source>
</evidence>
<dbReference type="GO" id="GO:0016705">
    <property type="term" value="F:oxidoreductase activity, acting on paired donors, with incorporation or reduction of molecular oxygen"/>
    <property type="evidence" value="ECO:0007669"/>
    <property type="project" value="InterPro"/>
</dbReference>
<dbReference type="Pfam" id="PF00296">
    <property type="entry name" value="Bac_luciferase"/>
    <property type="match status" value="1"/>
</dbReference>
<dbReference type="CDD" id="cd01095">
    <property type="entry name" value="Nitrilotriacetate_monoxgenase"/>
    <property type="match status" value="1"/>
</dbReference>
<dbReference type="InterPro" id="IPR016215">
    <property type="entry name" value="NTA_MOA"/>
</dbReference>
<keyword evidence="9" id="KW-1185">Reference proteome</keyword>
<dbReference type="SUPFAM" id="SSF51679">
    <property type="entry name" value="Bacterial luciferase-like"/>
    <property type="match status" value="1"/>
</dbReference>
<evidence type="ECO:0000256" key="3">
    <source>
        <dbReference type="ARBA" id="ARBA00023002"/>
    </source>
</evidence>
<dbReference type="PANTHER" id="PTHR30011:SF16">
    <property type="entry name" value="C2H2 FINGER DOMAIN TRANSCRIPTION FACTOR (EUROFUNG)-RELATED"/>
    <property type="match status" value="1"/>
</dbReference>
<dbReference type="PIRSF" id="PIRSF000337">
    <property type="entry name" value="NTA_MOA"/>
    <property type="match status" value="1"/>
</dbReference>
<dbReference type="GeneID" id="303181178"/>
<feature type="compositionally biased region" description="Basic and acidic residues" evidence="6">
    <location>
        <begin position="353"/>
        <end position="364"/>
    </location>
</feature>
<sequence length="466" mass="51259">MTSKEHTIPGRDRPLIFNAFEMTGVGYYAHGTWTHPRSRREGFTDLAFWLERARQFEEGLFDAVFFADVLGVYDVYRQSADPAIRNAVDFPLLDPVTVIPAMAAVTRHLGFAVTVSTTYEHPYPHARRFASLDHLTGGRIGWNVVTSYLPNAARNFGLSEMPGHTARYARAEEFLEVSYKLWEGSWLDDAVLYDKENTVYADPAKVRRIDHHGQLFDVQGPSLVPPSPQRTPVIYQAGASERGRAFAGRHAEAVFVNGTNPDALAAAITTIRDAAAAAGRRRDDLRVVTDLSVVIGRTEEEARHKADLVRRSQSVEGALAGFGGASGIDLSTASGQERLSPAPGEHSQSEAARFTREKPAPDRVEDVVRRLTDLSPYSETLVGTPAQIADGISRIAETTGVDGFNLHEFVTPDDFTEFIESVVPILQRRGLYRTAYEPGSHRHRLLGAGDRVAATHPAAAFREVPA</sequence>
<dbReference type="InterPro" id="IPR036661">
    <property type="entry name" value="Luciferase-like_sf"/>
</dbReference>
<comment type="similarity">
    <text evidence="5">Belongs to the NtaA/SnaA/DszA monooxygenase family.</text>
</comment>
<comment type="caution">
    <text evidence="8">The sequence shown here is derived from an EMBL/GenBank/DDBJ whole genome shotgun (WGS) entry which is preliminary data.</text>
</comment>
<dbReference type="Proteomes" id="UP000236520">
    <property type="component" value="Unassembled WGS sequence"/>
</dbReference>
<feature type="domain" description="Luciferase-like" evidence="7">
    <location>
        <begin position="38"/>
        <end position="402"/>
    </location>
</feature>
<feature type="region of interest" description="Disordered" evidence="6">
    <location>
        <begin position="330"/>
        <end position="364"/>
    </location>
</feature>
<keyword evidence="1" id="KW-0285">Flavoprotein</keyword>
<evidence type="ECO:0000313" key="9">
    <source>
        <dbReference type="Proteomes" id="UP000236520"/>
    </source>
</evidence>
<protein>
    <submittedName>
        <fullName evidence="8">Dimethyl-sulfide monooxygenase</fullName>
    </submittedName>
</protein>
<reference evidence="8 9" key="1">
    <citation type="submission" date="2015-09" db="EMBL/GenBank/DDBJ databases">
        <title>Genome sequence, genome mining and natural product profiling of a biocontrol bacterium Streptomyces malaysiensis F913.</title>
        <authorList>
            <person name="Xu Y."/>
            <person name="Wei J."/>
            <person name="Xie J."/>
            <person name="Li T."/>
            <person name="Zhou Z."/>
        </authorList>
    </citation>
    <scope>NUCLEOTIDE SEQUENCE [LARGE SCALE GENOMIC DNA]</scope>
    <source>
        <strain evidence="8 9">F913</strain>
    </source>
</reference>
<dbReference type="AlphaFoldDB" id="A0A2J7YQB0"/>
<name>A0A2J7YQB0_STRMQ</name>
<evidence type="ECO:0000313" key="8">
    <source>
        <dbReference type="EMBL" id="PNG90109.1"/>
    </source>
</evidence>
<organism evidence="8 9">
    <name type="scientific">Streptomyces malaysiensis</name>
    <dbReference type="NCBI Taxonomy" id="92644"/>
    <lineage>
        <taxon>Bacteria</taxon>
        <taxon>Bacillati</taxon>
        <taxon>Actinomycetota</taxon>
        <taxon>Actinomycetes</taxon>
        <taxon>Kitasatosporales</taxon>
        <taxon>Streptomycetaceae</taxon>
        <taxon>Streptomyces</taxon>
        <taxon>Streptomyces violaceusniger group</taxon>
    </lineage>
</organism>
<keyword evidence="4 8" id="KW-0503">Monooxygenase</keyword>
<keyword evidence="3" id="KW-0560">Oxidoreductase</keyword>
<dbReference type="InterPro" id="IPR011251">
    <property type="entry name" value="Luciferase-like_dom"/>
</dbReference>
<gene>
    <name evidence="8" type="ORF">SMF913_25574</name>
</gene>
<dbReference type="NCBIfam" id="TIGR03860">
    <property type="entry name" value="FMN_nitrolo"/>
    <property type="match status" value="1"/>
</dbReference>
<dbReference type="RefSeq" id="WP_099016480.1">
    <property type="nucleotide sequence ID" value="NZ_CP023992.1"/>
</dbReference>
<evidence type="ECO:0000259" key="7">
    <source>
        <dbReference type="Pfam" id="PF00296"/>
    </source>
</evidence>
<evidence type="ECO:0000256" key="2">
    <source>
        <dbReference type="ARBA" id="ARBA00022643"/>
    </source>
</evidence>
<accession>A0A2J7YQB0</accession>
<proteinExistence type="inferred from homology"/>
<dbReference type="InterPro" id="IPR051260">
    <property type="entry name" value="Diverse_substr_monoxygenases"/>
</dbReference>
<keyword evidence="2" id="KW-0288">FMN</keyword>
<evidence type="ECO:0000256" key="1">
    <source>
        <dbReference type="ARBA" id="ARBA00022630"/>
    </source>
</evidence>
<dbReference type="Gene3D" id="3.20.20.30">
    <property type="entry name" value="Luciferase-like domain"/>
    <property type="match status" value="1"/>
</dbReference>
<dbReference type="EMBL" id="LJIW01000002">
    <property type="protein sequence ID" value="PNG90109.1"/>
    <property type="molecule type" value="Genomic_DNA"/>
</dbReference>
<evidence type="ECO:0000256" key="4">
    <source>
        <dbReference type="ARBA" id="ARBA00023033"/>
    </source>
</evidence>
<evidence type="ECO:0000256" key="5">
    <source>
        <dbReference type="ARBA" id="ARBA00033748"/>
    </source>
</evidence>
<dbReference type="PANTHER" id="PTHR30011">
    <property type="entry name" value="ALKANESULFONATE MONOOXYGENASE-RELATED"/>
    <property type="match status" value="1"/>
</dbReference>
<dbReference type="GO" id="GO:0004497">
    <property type="term" value="F:monooxygenase activity"/>
    <property type="evidence" value="ECO:0007669"/>
    <property type="project" value="UniProtKB-KW"/>
</dbReference>